<proteinExistence type="predicted"/>
<dbReference type="Proteomes" id="UP001519887">
    <property type="component" value="Unassembled WGS sequence"/>
</dbReference>
<evidence type="ECO:0000313" key="1">
    <source>
        <dbReference type="EMBL" id="MBW7462051.1"/>
    </source>
</evidence>
<reference evidence="1 2" key="1">
    <citation type="submission" date="2021-07" db="EMBL/GenBank/DDBJ databases">
        <title>Paenibacillus radiodurans sp. nov., isolated from the southeastern edge of Tengger Desert.</title>
        <authorList>
            <person name="Zhang G."/>
        </authorList>
    </citation>
    <scope>NUCLEOTIDE SEQUENCE [LARGE SCALE GENOMIC DNA]</scope>
    <source>
        <strain evidence="1 2">CCM 7311</strain>
    </source>
</reference>
<dbReference type="Gene3D" id="3.50.50.60">
    <property type="entry name" value="FAD/NAD(P)-binding domain"/>
    <property type="match status" value="1"/>
</dbReference>
<name>A0ABS7CMC9_9BACL</name>
<evidence type="ECO:0000313" key="2">
    <source>
        <dbReference type="Proteomes" id="UP001519887"/>
    </source>
</evidence>
<feature type="non-terminal residue" evidence="1">
    <location>
        <position position="1"/>
    </location>
</feature>
<gene>
    <name evidence="1" type="ORF">K0U00_49185</name>
</gene>
<organism evidence="1 2">
    <name type="scientific">Paenibacillus sepulcri</name>
    <dbReference type="NCBI Taxonomy" id="359917"/>
    <lineage>
        <taxon>Bacteria</taxon>
        <taxon>Bacillati</taxon>
        <taxon>Bacillota</taxon>
        <taxon>Bacilli</taxon>
        <taxon>Bacillales</taxon>
        <taxon>Paenibacillaceae</taxon>
        <taxon>Paenibacillus</taxon>
    </lineage>
</organism>
<accession>A0ABS7CMC9</accession>
<dbReference type="EMBL" id="JAHZIK010003533">
    <property type="protein sequence ID" value="MBW7462051.1"/>
    <property type="molecule type" value="Genomic_DNA"/>
</dbReference>
<feature type="non-terminal residue" evidence="1">
    <location>
        <position position="130"/>
    </location>
</feature>
<protein>
    <submittedName>
        <fullName evidence="1">NAD(P)/FAD-dependent oxidoreductase</fullName>
    </submittedName>
</protein>
<comment type="caution">
    <text evidence="1">The sequence shown here is derived from an EMBL/GenBank/DDBJ whole genome shotgun (WGS) entry which is preliminary data.</text>
</comment>
<dbReference type="SUPFAM" id="SSF51905">
    <property type="entry name" value="FAD/NAD(P)-binding domain"/>
    <property type="match status" value="1"/>
</dbReference>
<dbReference type="InterPro" id="IPR036188">
    <property type="entry name" value="FAD/NAD-bd_sf"/>
</dbReference>
<sequence>EGGWQTVADKLRELAVQAGAVIATGRKTEQIAVGSGKVRSIVLSDGTPVEVSAVIAAVGPDEACRMVEGSEHMSLGSWKAQSRPIYAACLDVALRCVPRPEHLFAVGMDQPLYYSNHSASVTLSDNGSYV</sequence>
<keyword evidence="2" id="KW-1185">Reference proteome</keyword>